<dbReference type="InterPro" id="IPR006109">
    <property type="entry name" value="G3P_DH_NAD-dep_C"/>
</dbReference>
<organism evidence="12 13">
    <name type="scientific">Mycoemilia scoparia</name>
    <dbReference type="NCBI Taxonomy" id="417184"/>
    <lineage>
        <taxon>Eukaryota</taxon>
        <taxon>Fungi</taxon>
        <taxon>Fungi incertae sedis</taxon>
        <taxon>Zoopagomycota</taxon>
        <taxon>Kickxellomycotina</taxon>
        <taxon>Kickxellomycetes</taxon>
        <taxon>Kickxellales</taxon>
        <taxon>Kickxellaceae</taxon>
        <taxon>Mycoemilia</taxon>
    </lineage>
</organism>
<comment type="similarity">
    <text evidence="1 8">Belongs to the NAD-dependent glycerol-3-phosphate dehydrogenase family.</text>
</comment>
<evidence type="ECO:0000256" key="9">
    <source>
        <dbReference type="RuleBase" id="RU361243"/>
    </source>
</evidence>
<evidence type="ECO:0000256" key="4">
    <source>
        <dbReference type="ARBA" id="ARBA00048683"/>
    </source>
</evidence>
<reference evidence="12" key="1">
    <citation type="submission" date="2022-07" db="EMBL/GenBank/DDBJ databases">
        <title>Phylogenomic reconstructions and comparative analyses of Kickxellomycotina fungi.</title>
        <authorList>
            <person name="Reynolds N.K."/>
            <person name="Stajich J.E."/>
            <person name="Barry K."/>
            <person name="Grigoriev I.V."/>
            <person name="Crous P."/>
            <person name="Smith M.E."/>
        </authorList>
    </citation>
    <scope>NUCLEOTIDE SEQUENCE</scope>
    <source>
        <strain evidence="12">NBRC 100468</strain>
    </source>
</reference>
<dbReference type="AlphaFoldDB" id="A0A9W8DPL8"/>
<evidence type="ECO:0000313" key="13">
    <source>
        <dbReference type="Proteomes" id="UP001150538"/>
    </source>
</evidence>
<accession>A0A9W8DPL8</accession>
<feature type="binding site" evidence="7">
    <location>
        <position position="274"/>
    </location>
    <ligand>
        <name>NAD(+)</name>
        <dbReference type="ChEBI" id="CHEBI:57540"/>
    </ligand>
</feature>
<dbReference type="InterPro" id="IPR008927">
    <property type="entry name" value="6-PGluconate_DH-like_C_sf"/>
</dbReference>
<evidence type="ECO:0000256" key="3">
    <source>
        <dbReference type="ARBA" id="ARBA00023027"/>
    </source>
</evidence>
<keyword evidence="13" id="KW-1185">Reference proteome</keyword>
<feature type="active site" description="Proton acceptor" evidence="5">
    <location>
        <position position="210"/>
    </location>
</feature>
<evidence type="ECO:0000259" key="11">
    <source>
        <dbReference type="Pfam" id="PF07479"/>
    </source>
</evidence>
<feature type="binding site" evidence="7">
    <location>
        <position position="301"/>
    </location>
    <ligand>
        <name>NAD(+)</name>
        <dbReference type="ChEBI" id="CHEBI:57540"/>
    </ligand>
</feature>
<feature type="binding site" evidence="6">
    <location>
        <position position="125"/>
    </location>
    <ligand>
        <name>substrate</name>
    </ligand>
</feature>
<sequence>MMAHNNKEKVCILGSGNWGTTAARILANNVKSLDNIDKTINMYVYEELIDGKKLTEIINTQHENVKYLPGFKIPENVIAVPDVVEAVKDANLIVIVMPHQFVKSVLETIKPHIIPSKTKVLSLIKGVVITPKGTVTVSNLIKENLGIHDVSVLSGANIANEIADEQFCESTIGYQVEESAKLWQLLFETPNFRLNCINDVIGVELCGALKNVVAIAAGFVDGLKLGNNSKAAIIRIGLVEMRKIAPYFSDSVKGITFLESCGVADLITTCYGGRNRKLAELFVTTGKSMQELEKIHLNGQKLQGYLTAQEVYEFMVERGIVDEFPLFTKIYKICYEGENVASIFCDLKVSLL</sequence>
<protein>
    <recommendedName>
        <fullName evidence="9">Glycerol-3-phosphate dehydrogenase [NAD(+)]</fullName>
        <ecNumber evidence="9">1.1.1.8</ecNumber>
    </recommendedName>
</protein>
<dbReference type="PRINTS" id="PR00077">
    <property type="entry name" value="GPDHDRGNASE"/>
</dbReference>
<feature type="binding site" evidence="7">
    <location>
        <begin position="14"/>
        <end position="19"/>
    </location>
    <ligand>
        <name>NAD(+)</name>
        <dbReference type="ChEBI" id="CHEBI:57540"/>
    </ligand>
</feature>
<feature type="domain" description="Glycerol-3-phosphate dehydrogenase NAD-dependent C-terminal" evidence="11">
    <location>
        <begin position="199"/>
        <end position="343"/>
    </location>
</feature>
<keyword evidence="3 7" id="KW-0520">NAD</keyword>
<dbReference type="Gene3D" id="3.40.50.720">
    <property type="entry name" value="NAD(P)-binding Rossmann-like Domain"/>
    <property type="match status" value="1"/>
</dbReference>
<dbReference type="Gene3D" id="1.10.1040.10">
    <property type="entry name" value="N-(1-d-carboxylethyl)-l-norvaline Dehydrogenase, domain 2"/>
    <property type="match status" value="1"/>
</dbReference>
<dbReference type="Pfam" id="PF01210">
    <property type="entry name" value="NAD_Gly3P_dh_N"/>
    <property type="match status" value="1"/>
</dbReference>
<dbReference type="InterPro" id="IPR013328">
    <property type="entry name" value="6PGD_dom2"/>
</dbReference>
<proteinExistence type="inferred from homology"/>
<gene>
    <name evidence="12" type="primary">GPD1L</name>
    <name evidence="12" type="ORF">H4219_005389</name>
</gene>
<evidence type="ECO:0000256" key="2">
    <source>
        <dbReference type="ARBA" id="ARBA00023002"/>
    </source>
</evidence>
<dbReference type="Proteomes" id="UP001150538">
    <property type="component" value="Unassembled WGS sequence"/>
</dbReference>
<dbReference type="GO" id="GO:0046168">
    <property type="term" value="P:glycerol-3-phosphate catabolic process"/>
    <property type="evidence" value="ECO:0007669"/>
    <property type="project" value="UniProtKB-UniRule"/>
</dbReference>
<dbReference type="InterPro" id="IPR011128">
    <property type="entry name" value="G3P_DH_NAD-dep_N"/>
</dbReference>
<comment type="catalytic activity">
    <reaction evidence="4 9">
        <text>sn-glycerol 3-phosphate + NAD(+) = dihydroxyacetone phosphate + NADH + H(+)</text>
        <dbReference type="Rhea" id="RHEA:11092"/>
        <dbReference type="ChEBI" id="CHEBI:15378"/>
        <dbReference type="ChEBI" id="CHEBI:57540"/>
        <dbReference type="ChEBI" id="CHEBI:57597"/>
        <dbReference type="ChEBI" id="CHEBI:57642"/>
        <dbReference type="ChEBI" id="CHEBI:57945"/>
        <dbReference type="EC" id="1.1.1.8"/>
    </reaction>
</comment>
<dbReference type="PIRSF" id="PIRSF000114">
    <property type="entry name" value="Glycerol-3-P_dh"/>
    <property type="match status" value="1"/>
</dbReference>
<dbReference type="PANTHER" id="PTHR11728">
    <property type="entry name" value="GLYCEROL-3-PHOSPHATE DEHYDROGENASE"/>
    <property type="match status" value="1"/>
</dbReference>
<dbReference type="GO" id="GO:0005975">
    <property type="term" value="P:carbohydrate metabolic process"/>
    <property type="evidence" value="ECO:0007669"/>
    <property type="project" value="InterPro"/>
</dbReference>
<dbReference type="InterPro" id="IPR006168">
    <property type="entry name" value="G3P_DH_NAD-dep"/>
</dbReference>
<dbReference type="PANTHER" id="PTHR11728:SF8">
    <property type="entry name" value="GLYCEROL-3-PHOSPHATE DEHYDROGENASE [NAD(+)]-RELATED"/>
    <property type="match status" value="1"/>
</dbReference>
<dbReference type="FunFam" id="3.40.50.720:FF:000365">
    <property type="entry name" value="Glycerol-3-phosphate dehydrogenase [NAD(+)]"/>
    <property type="match status" value="1"/>
</dbReference>
<feature type="domain" description="Glycerol-3-phosphate dehydrogenase NAD-dependent N-terminal" evidence="10">
    <location>
        <begin position="9"/>
        <end position="178"/>
    </location>
</feature>
<dbReference type="PROSITE" id="PS00957">
    <property type="entry name" value="NAD_G3PDH"/>
    <property type="match status" value="1"/>
</dbReference>
<dbReference type="SUPFAM" id="SSF48179">
    <property type="entry name" value="6-phosphogluconate dehydrogenase C-terminal domain-like"/>
    <property type="match status" value="1"/>
</dbReference>
<evidence type="ECO:0000256" key="1">
    <source>
        <dbReference type="ARBA" id="ARBA00011009"/>
    </source>
</evidence>
<dbReference type="GO" id="GO:0005829">
    <property type="term" value="C:cytosol"/>
    <property type="evidence" value="ECO:0007669"/>
    <property type="project" value="TreeGrafter"/>
</dbReference>
<feature type="binding site" evidence="6">
    <location>
        <begin position="274"/>
        <end position="275"/>
    </location>
    <ligand>
        <name>substrate</name>
    </ligand>
</feature>
<dbReference type="InterPro" id="IPR036291">
    <property type="entry name" value="NAD(P)-bd_dom_sf"/>
</dbReference>
<dbReference type="SUPFAM" id="SSF51735">
    <property type="entry name" value="NAD(P)-binding Rossmann-fold domains"/>
    <property type="match status" value="1"/>
</dbReference>
<comment type="caution">
    <text evidence="12">The sequence shown here is derived from an EMBL/GenBank/DDBJ whole genome shotgun (WGS) entry which is preliminary data.</text>
</comment>
<feature type="binding site" evidence="7">
    <location>
        <position position="159"/>
    </location>
    <ligand>
        <name>NAD(+)</name>
        <dbReference type="ChEBI" id="CHEBI:57540"/>
    </ligand>
</feature>
<dbReference type="GO" id="GO:0051287">
    <property type="term" value="F:NAD binding"/>
    <property type="evidence" value="ECO:0007669"/>
    <property type="project" value="UniProtKB-UniRule"/>
</dbReference>
<evidence type="ECO:0000256" key="8">
    <source>
        <dbReference type="RuleBase" id="RU000437"/>
    </source>
</evidence>
<dbReference type="EC" id="1.1.1.8" evidence="9"/>
<evidence type="ECO:0000256" key="6">
    <source>
        <dbReference type="PIRSR" id="PIRSR000114-2"/>
    </source>
</evidence>
<keyword evidence="2 8" id="KW-0560">Oxidoreductase</keyword>
<dbReference type="GO" id="GO:0141152">
    <property type="term" value="F:glycerol-3-phosphate dehydrogenase (NAD+) activity"/>
    <property type="evidence" value="ECO:0007669"/>
    <property type="project" value="UniProtKB-UniRule"/>
</dbReference>
<dbReference type="Pfam" id="PF07479">
    <property type="entry name" value="NAD_Gly3P_dh_C"/>
    <property type="match status" value="1"/>
</dbReference>
<evidence type="ECO:0000256" key="7">
    <source>
        <dbReference type="PIRSR" id="PIRSR000114-3"/>
    </source>
</evidence>
<dbReference type="InterPro" id="IPR017751">
    <property type="entry name" value="G3P_DH_NAD-dep_euk"/>
</dbReference>
<evidence type="ECO:0000313" key="12">
    <source>
        <dbReference type="EMBL" id="KAJ1912992.1"/>
    </source>
</evidence>
<evidence type="ECO:0000259" key="10">
    <source>
        <dbReference type="Pfam" id="PF01210"/>
    </source>
</evidence>
<dbReference type="FunFam" id="1.10.1040.10:FF:000004">
    <property type="entry name" value="Glycerol-3-phosphate dehydrogenase [NAD(+)]"/>
    <property type="match status" value="1"/>
</dbReference>
<dbReference type="NCBIfam" id="TIGR03376">
    <property type="entry name" value="glycerol3P_DH"/>
    <property type="match status" value="1"/>
</dbReference>
<feature type="binding site" evidence="7">
    <location>
        <position position="101"/>
    </location>
    <ligand>
        <name>NAD(+)</name>
        <dbReference type="ChEBI" id="CHEBI:57540"/>
    </ligand>
</feature>
<evidence type="ECO:0000256" key="5">
    <source>
        <dbReference type="PIRSR" id="PIRSR000114-1"/>
    </source>
</evidence>
<feature type="binding site" evidence="7">
    <location>
        <position position="303"/>
    </location>
    <ligand>
        <name>NAD(+)</name>
        <dbReference type="ChEBI" id="CHEBI:57540"/>
    </ligand>
</feature>
<dbReference type="GO" id="GO:0042803">
    <property type="term" value="F:protein homodimerization activity"/>
    <property type="evidence" value="ECO:0007669"/>
    <property type="project" value="InterPro"/>
</dbReference>
<dbReference type="OrthoDB" id="10263760at2759"/>
<name>A0A9W8DPL8_9FUNG</name>
<dbReference type="EMBL" id="JANBPU010000295">
    <property type="protein sequence ID" value="KAJ1912992.1"/>
    <property type="molecule type" value="Genomic_DNA"/>
</dbReference>